<dbReference type="CDD" id="cd06238">
    <property type="entry name" value="M14-like"/>
    <property type="match status" value="1"/>
</dbReference>
<evidence type="ECO:0000256" key="8">
    <source>
        <dbReference type="SAM" id="SignalP"/>
    </source>
</evidence>
<dbReference type="SUPFAM" id="SSF53187">
    <property type="entry name" value="Zn-dependent exopeptidases"/>
    <property type="match status" value="1"/>
</dbReference>
<comment type="similarity">
    <text evidence="2 7">Belongs to the peptidase M14 family.</text>
</comment>
<sequence>MLRLRSILALICLLSCPGSQVFAQAPPSPKEFLGYPLGSRFTPHYRVVEYFKQVAATSSQVKLEQYGQTYEGRPLLLAAVASPENAGRLEQIRTNNLQLAGIENGSGSVDQPGVVWLSYNVHGNEAVSTEAAMQTLYELVRPGNTQSQEWLRHTVVLIDPCLNPDGRDRYVNFYSATANKKPDANRFSREHREPWPSGRPNHYYFDLNRDWAWQTQVETQQRAVKYNQWMPQVHVDFHEQGIDEPYYFAPAAEPFHEIITPWQREFQVLIGKNNAKYFDDKGWRYFTKERFDLFYPSYGDTYPMYNGAIGMTYEQGGSGRAGLAVLTETGDTLTLADRIAHHYTTGMSTIEVTAGNAKKLLQEYQRYFTDARTRPAGDYRAYVVKSGGNPEKLASLAEMLRRNDIRFGYGAGTAKASGFNYFTGKTADFNIEANDLVINAAQPRGNFIKVLFEPESRLSDSVTYDITAWALPYAYGLTAYGVKQSLSPTSQTPPAAATTTAPAGAVYAYLGAWNSVADVKFLAALLQKGLKVRYAEEAFTVGSKVYPPGTLVVSRADNAEWSSVFDNTVSKLAATHKVVLDKVPTGFVEKGADLGSGKMRYIRKPNVALLAGNEVSSLGMGEIWHFFEQQIDYPVAVIGTEDFNVADLKDIDVLIMPDGYYSLFANKEAADRLRNWVSGGGKIVALEGAVAQIAAAEWGIKLKKEDDKKEEETKKNIYEPLRRYQDRERDMVRQFIPGAIYKVEMDKTHPLAFGYPDFYYTLKQNDHVYDFITDGGWNVGVIRKDNYLSGFVGASTKAKLKDGLLFGAKDLGRGQLVFMSDDPLFRSFWENGKLLFSNAVFLVGQ</sequence>
<dbReference type="InterPro" id="IPR029062">
    <property type="entry name" value="Class_I_gatase-like"/>
</dbReference>
<dbReference type="InterPro" id="IPR000834">
    <property type="entry name" value="Peptidase_M14"/>
</dbReference>
<keyword evidence="3" id="KW-0645">Protease</keyword>
<feature type="signal peptide" evidence="8">
    <location>
        <begin position="1"/>
        <end position="23"/>
    </location>
</feature>
<dbReference type="EMBL" id="CP107006">
    <property type="protein sequence ID" value="UYQ91085.1"/>
    <property type="molecule type" value="Genomic_DNA"/>
</dbReference>
<evidence type="ECO:0000313" key="10">
    <source>
        <dbReference type="EMBL" id="UYQ91085.1"/>
    </source>
</evidence>
<dbReference type="Gene3D" id="3.40.50.880">
    <property type="match status" value="1"/>
</dbReference>
<keyword evidence="5" id="KW-0862">Zinc</keyword>
<evidence type="ECO:0000256" key="4">
    <source>
        <dbReference type="ARBA" id="ARBA00022801"/>
    </source>
</evidence>
<evidence type="ECO:0000256" key="2">
    <source>
        <dbReference type="ARBA" id="ARBA00005988"/>
    </source>
</evidence>
<evidence type="ECO:0000256" key="3">
    <source>
        <dbReference type="ARBA" id="ARBA00022670"/>
    </source>
</evidence>
<evidence type="ECO:0000313" key="11">
    <source>
        <dbReference type="Proteomes" id="UP001162741"/>
    </source>
</evidence>
<evidence type="ECO:0000259" key="9">
    <source>
        <dbReference type="PROSITE" id="PS52035"/>
    </source>
</evidence>
<keyword evidence="6" id="KW-0482">Metalloprotease</keyword>
<dbReference type="RefSeq" id="WP_264279567.1">
    <property type="nucleotide sequence ID" value="NZ_CP107006.1"/>
</dbReference>
<accession>A0ABY6IUN5</accession>
<reference evidence="10" key="1">
    <citation type="submission" date="2022-10" db="EMBL/GenBank/DDBJ databases">
        <title>Chitinophaga sp. nov., isolated from soil.</title>
        <authorList>
            <person name="Jeon C.O."/>
        </authorList>
    </citation>
    <scope>NUCLEOTIDE SEQUENCE</scope>
    <source>
        <strain evidence="10">R8</strain>
    </source>
</reference>
<comment type="cofactor">
    <cofactor evidence="1">
        <name>Zn(2+)</name>
        <dbReference type="ChEBI" id="CHEBI:29105"/>
    </cofactor>
</comment>
<dbReference type="PROSITE" id="PS52035">
    <property type="entry name" value="PEPTIDASE_M14"/>
    <property type="match status" value="1"/>
</dbReference>
<feature type="chain" id="PRO_5045465411" evidence="8">
    <location>
        <begin position="24"/>
        <end position="845"/>
    </location>
</feature>
<dbReference type="Pfam" id="PF00246">
    <property type="entry name" value="Peptidase_M14"/>
    <property type="match status" value="1"/>
</dbReference>
<keyword evidence="11" id="KW-1185">Reference proteome</keyword>
<keyword evidence="4" id="KW-0378">Hydrolase</keyword>
<evidence type="ECO:0000256" key="7">
    <source>
        <dbReference type="PROSITE-ProRule" id="PRU01379"/>
    </source>
</evidence>
<name>A0ABY6IUN5_9BACT</name>
<evidence type="ECO:0000256" key="6">
    <source>
        <dbReference type="ARBA" id="ARBA00023049"/>
    </source>
</evidence>
<organism evidence="10 11">
    <name type="scientific">Chitinophaga horti</name>
    <dbReference type="NCBI Taxonomy" id="2920382"/>
    <lineage>
        <taxon>Bacteria</taxon>
        <taxon>Pseudomonadati</taxon>
        <taxon>Bacteroidota</taxon>
        <taxon>Chitinophagia</taxon>
        <taxon>Chitinophagales</taxon>
        <taxon>Chitinophagaceae</taxon>
        <taxon>Chitinophaga</taxon>
    </lineage>
</organism>
<feature type="domain" description="Peptidase M14" evidence="9">
    <location>
        <begin position="40"/>
        <end position="368"/>
    </location>
</feature>
<dbReference type="SMART" id="SM00631">
    <property type="entry name" value="Zn_pept"/>
    <property type="match status" value="1"/>
</dbReference>
<dbReference type="PANTHER" id="PTHR11705:SF143">
    <property type="entry name" value="SLL0236 PROTEIN"/>
    <property type="match status" value="1"/>
</dbReference>
<dbReference type="PANTHER" id="PTHR11705">
    <property type="entry name" value="PROTEASE FAMILY M14 CARBOXYPEPTIDASE A,B"/>
    <property type="match status" value="1"/>
</dbReference>
<dbReference type="Proteomes" id="UP001162741">
    <property type="component" value="Chromosome"/>
</dbReference>
<gene>
    <name evidence="10" type="ORF">MKQ68_13380</name>
</gene>
<dbReference type="Gene3D" id="3.40.630.10">
    <property type="entry name" value="Zn peptidases"/>
    <property type="match status" value="1"/>
</dbReference>
<proteinExistence type="inferred from homology"/>
<evidence type="ECO:0000256" key="1">
    <source>
        <dbReference type="ARBA" id="ARBA00001947"/>
    </source>
</evidence>
<evidence type="ECO:0000256" key="5">
    <source>
        <dbReference type="ARBA" id="ARBA00022833"/>
    </source>
</evidence>
<comment type="caution">
    <text evidence="7">Lacks conserved residue(s) required for the propagation of feature annotation.</text>
</comment>
<protein>
    <submittedName>
        <fullName evidence="10">M14 family metallopeptidase</fullName>
    </submittedName>
</protein>
<keyword evidence="8" id="KW-0732">Signal</keyword>
<dbReference type="SUPFAM" id="SSF52317">
    <property type="entry name" value="Class I glutamine amidotransferase-like"/>
    <property type="match status" value="1"/>
</dbReference>